<keyword evidence="2" id="KW-1185">Reference proteome</keyword>
<evidence type="ECO:0000313" key="2">
    <source>
        <dbReference type="Proteomes" id="UP000515151"/>
    </source>
</evidence>
<feature type="compositionally biased region" description="Acidic residues" evidence="1">
    <location>
        <begin position="109"/>
        <end position="151"/>
    </location>
</feature>
<evidence type="ECO:0000256" key="1">
    <source>
        <dbReference type="SAM" id="MobiDB-lite"/>
    </source>
</evidence>
<dbReference type="Proteomes" id="UP000515151">
    <property type="component" value="Chromosome 5"/>
</dbReference>
<accession>A0A6P8DFX1</accession>
<protein>
    <submittedName>
        <fullName evidence="3">Nucleoplasmin-like protein NO29 isoform X1</fullName>
    </submittedName>
</protein>
<feature type="region of interest" description="Disordered" evidence="1">
    <location>
        <begin position="65"/>
        <end position="84"/>
    </location>
</feature>
<reference evidence="3" key="2">
    <citation type="submission" date="2025-08" db="UniProtKB">
        <authorList>
            <consortium name="RefSeq"/>
        </authorList>
    </citation>
    <scope>IDENTIFICATION</scope>
    <source>
        <tissue evidence="3">Leaf</tissue>
    </source>
</reference>
<dbReference type="RefSeq" id="XP_031396182.1">
    <property type="nucleotide sequence ID" value="XM_031540322.1"/>
</dbReference>
<proteinExistence type="predicted"/>
<reference evidence="2" key="1">
    <citation type="journal article" date="2020" name="Plant Biotechnol. J.">
        <title>The pomegranate (Punica granatum L.) draft genome dissects genetic divergence between soft- and hard-seeded cultivars.</title>
        <authorList>
            <person name="Luo X."/>
            <person name="Li H."/>
            <person name="Wu Z."/>
            <person name="Yao W."/>
            <person name="Zhao P."/>
            <person name="Cao D."/>
            <person name="Yu H."/>
            <person name="Li K."/>
            <person name="Poudel K."/>
            <person name="Zhao D."/>
            <person name="Zhang F."/>
            <person name="Xia X."/>
            <person name="Chen L."/>
            <person name="Wang Q."/>
            <person name="Jing D."/>
            <person name="Cao S."/>
        </authorList>
    </citation>
    <scope>NUCLEOTIDE SEQUENCE [LARGE SCALE GENOMIC DNA]</scope>
    <source>
        <strain evidence="2">cv. Tunisia</strain>
    </source>
</reference>
<evidence type="ECO:0000313" key="3">
    <source>
        <dbReference type="RefSeq" id="XP_031396182.1"/>
    </source>
</evidence>
<dbReference type="OrthoDB" id="10591302at2759"/>
<name>A0A6P8DFX1_PUNGR</name>
<organism evidence="2 3">
    <name type="scientific">Punica granatum</name>
    <name type="common">Pomegranate</name>
    <dbReference type="NCBI Taxonomy" id="22663"/>
    <lineage>
        <taxon>Eukaryota</taxon>
        <taxon>Viridiplantae</taxon>
        <taxon>Streptophyta</taxon>
        <taxon>Embryophyta</taxon>
        <taxon>Tracheophyta</taxon>
        <taxon>Spermatophyta</taxon>
        <taxon>Magnoliopsida</taxon>
        <taxon>eudicotyledons</taxon>
        <taxon>Gunneridae</taxon>
        <taxon>Pentapetalae</taxon>
        <taxon>rosids</taxon>
        <taxon>malvids</taxon>
        <taxon>Myrtales</taxon>
        <taxon>Lythraceae</taxon>
        <taxon>Punica</taxon>
    </lineage>
</organism>
<dbReference type="AlphaFoldDB" id="A0A6P8DFX1"/>
<dbReference type="GeneID" id="116207403"/>
<feature type="region of interest" description="Disordered" evidence="1">
    <location>
        <begin position="90"/>
        <end position="151"/>
    </location>
</feature>
<gene>
    <name evidence="3" type="primary">LOC116207403</name>
</gene>
<sequence length="151" mass="16843">MLLPSSSDDVFFGCNYSNNKIDSSELEVEQKMLEELSCRQSRMLEKGTGELYYMLLVALFKQMNKGESNSSGKPATEKVNKVGELFPSSSLEDYAKSWGGGGAGYDNGKEDEEDENQEEEDGDEAEEEEEDDNDDDDDDDEEGDGSEEDKK</sequence>